<proteinExistence type="predicted"/>
<protein>
    <recommendedName>
        <fullName evidence="2">DNA-directed RNA polymerase M/15kDa subunit domain-containing protein</fullName>
    </recommendedName>
</protein>
<sequence length="125" mass="14350">MYYIRLDGEDNNKLIYYCRKCGHEDDTLTATLDNICVSKTTVKKKEGGVKHLVNEYTKLDPTLPRVTNIPCPNAACMSNRDHEGKDASEDQLPHEVIYLRYNDAQLKFVYICNLCDTVWKSAETN</sequence>
<dbReference type="Gene3D" id="2.20.25.10">
    <property type="match status" value="1"/>
</dbReference>
<evidence type="ECO:0008006" key="2">
    <source>
        <dbReference type="Google" id="ProtNLM"/>
    </source>
</evidence>
<evidence type="ECO:0000313" key="1">
    <source>
        <dbReference type="EMBL" id="QHT30284.1"/>
    </source>
</evidence>
<dbReference type="EMBL" id="MN738894">
    <property type="protein sequence ID" value="QHT30284.1"/>
    <property type="molecule type" value="Genomic_DNA"/>
</dbReference>
<reference evidence="1" key="1">
    <citation type="journal article" date="2020" name="Nature">
        <title>Giant virus diversity and host interactions through global metagenomics.</title>
        <authorList>
            <person name="Schulz F."/>
            <person name="Roux S."/>
            <person name="Paez-Espino D."/>
            <person name="Jungbluth S."/>
            <person name="Walsh D.A."/>
            <person name="Denef V.J."/>
            <person name="McMahon K.D."/>
            <person name="Konstantinidis K.T."/>
            <person name="Eloe-Fadrosh E.A."/>
            <person name="Kyrpides N.C."/>
            <person name="Woyke T."/>
        </authorList>
    </citation>
    <scope>NUCLEOTIDE SEQUENCE</scope>
    <source>
        <strain evidence="1">GVMAG-M-3300009149-34</strain>
    </source>
</reference>
<name>A0A6C0EM83_9ZZZZ</name>
<dbReference type="AlphaFoldDB" id="A0A6C0EM83"/>
<organism evidence="1">
    <name type="scientific">viral metagenome</name>
    <dbReference type="NCBI Taxonomy" id="1070528"/>
    <lineage>
        <taxon>unclassified sequences</taxon>
        <taxon>metagenomes</taxon>
        <taxon>organismal metagenomes</taxon>
    </lineage>
</organism>
<accession>A0A6C0EM83</accession>